<dbReference type="Proteomes" id="UP000233332">
    <property type="component" value="Unassembled WGS sequence"/>
</dbReference>
<dbReference type="InterPro" id="IPR001763">
    <property type="entry name" value="Rhodanese-like_dom"/>
</dbReference>
<dbReference type="RefSeq" id="WP_101303912.1">
    <property type="nucleotide sequence ID" value="NZ_NXGX01000006.1"/>
</dbReference>
<protein>
    <submittedName>
        <fullName evidence="2">Sulfurtransferase</fullName>
    </submittedName>
</protein>
<dbReference type="Pfam" id="PF00581">
    <property type="entry name" value="Rhodanese"/>
    <property type="match status" value="1"/>
</dbReference>
<dbReference type="EMBL" id="NXGX01000006">
    <property type="protein sequence ID" value="PKR57558.1"/>
    <property type="molecule type" value="Genomic_DNA"/>
</dbReference>
<keyword evidence="3" id="KW-1185">Reference proteome</keyword>
<gene>
    <name evidence="2" type="ORF">COO92_16600</name>
</gene>
<dbReference type="InterPro" id="IPR036873">
    <property type="entry name" value="Rhodanese-like_dom_sf"/>
</dbReference>
<dbReference type="SMART" id="SM00450">
    <property type="entry name" value="RHOD"/>
    <property type="match status" value="1"/>
</dbReference>
<sequence>MTAKITRSELQSVLGSAQAPVLIEALPARYYVDAHLPGAINIPHDAIDENIKHILPDLSAPIVVYCASGPCKNSGIAQTALTKLGYQDVRDYHDGKQDWLDAGLPLQGQGVLEKMA</sequence>
<reference evidence="2 3" key="1">
    <citation type="submission" date="2017-09" db="EMBL/GenBank/DDBJ databases">
        <title>Biodiversity and function of Thalassospira species in the particle-attached aromatic-hydrocarbon-degrading consortia from the surface seawater of the China South Sea.</title>
        <authorList>
            <person name="Dong C."/>
            <person name="Lai Q."/>
            <person name="Shao Z."/>
        </authorList>
    </citation>
    <scope>NUCLEOTIDE SEQUENCE [LARGE SCALE GENOMIC DNA]</scope>
    <source>
        <strain evidence="2 3">139Z-12</strain>
    </source>
</reference>
<dbReference type="Gene3D" id="3.40.250.10">
    <property type="entry name" value="Rhodanese-like domain"/>
    <property type="match status" value="1"/>
</dbReference>
<accession>A0A2N3L422</accession>
<proteinExistence type="predicted"/>
<name>A0A2N3L422_9PROT</name>
<evidence type="ECO:0000313" key="2">
    <source>
        <dbReference type="EMBL" id="PKR57558.1"/>
    </source>
</evidence>
<dbReference type="PROSITE" id="PS50206">
    <property type="entry name" value="RHODANESE_3"/>
    <property type="match status" value="1"/>
</dbReference>
<feature type="domain" description="Rhodanese" evidence="1">
    <location>
        <begin position="16"/>
        <end position="108"/>
    </location>
</feature>
<dbReference type="PANTHER" id="PTHR43031:SF7">
    <property type="entry name" value="NITRIC OXIDE REDUCTASE FLRD-NAD(+) REDUCTASE"/>
    <property type="match status" value="1"/>
</dbReference>
<keyword evidence="2" id="KW-0808">Transferase</keyword>
<organism evidence="2 3">
    <name type="scientific">Thalassospira lohafexi</name>
    <dbReference type="NCBI Taxonomy" id="744227"/>
    <lineage>
        <taxon>Bacteria</taxon>
        <taxon>Pseudomonadati</taxon>
        <taxon>Pseudomonadota</taxon>
        <taxon>Alphaproteobacteria</taxon>
        <taxon>Rhodospirillales</taxon>
        <taxon>Thalassospiraceae</taxon>
        <taxon>Thalassospira</taxon>
    </lineage>
</organism>
<dbReference type="PANTHER" id="PTHR43031">
    <property type="entry name" value="FAD-DEPENDENT OXIDOREDUCTASE"/>
    <property type="match status" value="1"/>
</dbReference>
<dbReference type="SUPFAM" id="SSF52821">
    <property type="entry name" value="Rhodanese/Cell cycle control phosphatase"/>
    <property type="match status" value="1"/>
</dbReference>
<dbReference type="AlphaFoldDB" id="A0A2N3L422"/>
<dbReference type="InterPro" id="IPR050229">
    <property type="entry name" value="GlpE_sulfurtransferase"/>
</dbReference>
<dbReference type="CDD" id="cd00158">
    <property type="entry name" value="RHOD"/>
    <property type="match status" value="1"/>
</dbReference>
<dbReference type="GO" id="GO:0004792">
    <property type="term" value="F:thiosulfate-cyanide sulfurtransferase activity"/>
    <property type="evidence" value="ECO:0007669"/>
    <property type="project" value="InterPro"/>
</dbReference>
<comment type="caution">
    <text evidence="2">The sequence shown here is derived from an EMBL/GenBank/DDBJ whole genome shotgun (WGS) entry which is preliminary data.</text>
</comment>
<evidence type="ECO:0000313" key="3">
    <source>
        <dbReference type="Proteomes" id="UP000233332"/>
    </source>
</evidence>
<dbReference type="PROSITE" id="PS00380">
    <property type="entry name" value="RHODANESE_1"/>
    <property type="match status" value="1"/>
</dbReference>
<evidence type="ECO:0000259" key="1">
    <source>
        <dbReference type="PROSITE" id="PS50206"/>
    </source>
</evidence>
<dbReference type="InterPro" id="IPR001307">
    <property type="entry name" value="Thiosulphate_STrfase_CS"/>
</dbReference>